<dbReference type="AlphaFoldDB" id="A0A2S8FVD9"/>
<gene>
    <name evidence="2" type="ORF">C5Y83_09555</name>
</gene>
<name>A0A2S8FVD9_9BACT</name>
<keyword evidence="1" id="KW-1133">Transmembrane helix</keyword>
<comment type="caution">
    <text evidence="2">The sequence shown here is derived from an EMBL/GenBank/DDBJ whole genome shotgun (WGS) entry which is preliminary data.</text>
</comment>
<proteinExistence type="predicted"/>
<sequence>MLPKICKFLQSEDGPTSVEYAIMLAMILMAVIGSITFIGMLTQGSFNFSKTEIERTFPDLGV</sequence>
<feature type="transmembrane region" description="Helical" evidence="1">
    <location>
        <begin position="20"/>
        <end position="41"/>
    </location>
</feature>
<evidence type="ECO:0000313" key="2">
    <source>
        <dbReference type="EMBL" id="PQO36152.1"/>
    </source>
</evidence>
<keyword evidence="1" id="KW-0812">Transmembrane</keyword>
<accession>A0A2S8FVD9</accession>
<dbReference type="OrthoDB" id="286040at2"/>
<reference evidence="2 3" key="1">
    <citation type="submission" date="2018-02" db="EMBL/GenBank/DDBJ databases">
        <title>Comparative genomes isolates from brazilian mangrove.</title>
        <authorList>
            <person name="Araujo J.E."/>
            <person name="Taketani R.G."/>
            <person name="Silva M.C.P."/>
            <person name="Loureco M.V."/>
            <person name="Andreote F.D."/>
        </authorList>
    </citation>
    <scope>NUCLEOTIDE SEQUENCE [LARGE SCALE GENOMIC DNA]</scope>
    <source>
        <strain evidence="2 3">Hex-1 MGV</strain>
    </source>
</reference>
<dbReference type="Proteomes" id="UP000238322">
    <property type="component" value="Unassembled WGS sequence"/>
</dbReference>
<protein>
    <submittedName>
        <fullName evidence="2">Flp family type IVb pilin</fullName>
    </submittedName>
</protein>
<evidence type="ECO:0000256" key="1">
    <source>
        <dbReference type="SAM" id="Phobius"/>
    </source>
</evidence>
<dbReference type="EMBL" id="PUHY01000006">
    <property type="protein sequence ID" value="PQO36152.1"/>
    <property type="molecule type" value="Genomic_DNA"/>
</dbReference>
<evidence type="ECO:0000313" key="3">
    <source>
        <dbReference type="Proteomes" id="UP000238322"/>
    </source>
</evidence>
<dbReference type="RefSeq" id="WP_105329442.1">
    <property type="nucleotide sequence ID" value="NZ_PUHY01000006.1"/>
</dbReference>
<keyword evidence="1" id="KW-0472">Membrane</keyword>
<organism evidence="2 3">
    <name type="scientific">Blastopirellula marina</name>
    <dbReference type="NCBI Taxonomy" id="124"/>
    <lineage>
        <taxon>Bacteria</taxon>
        <taxon>Pseudomonadati</taxon>
        <taxon>Planctomycetota</taxon>
        <taxon>Planctomycetia</taxon>
        <taxon>Pirellulales</taxon>
        <taxon>Pirellulaceae</taxon>
        <taxon>Blastopirellula</taxon>
    </lineage>
</organism>